<evidence type="ECO:0000313" key="1">
    <source>
        <dbReference type="EMBL" id="QHS96886.1"/>
    </source>
</evidence>
<dbReference type="AlphaFoldDB" id="A0A6C0BXC7"/>
<sequence>MDVDSVFSSTKNKHFLWEFINKNNWFSDIPDNKMEEVTKLFETNISDVAENDNHGKTLMECNKHFLEKTRMNLQTFRVPNNKRVSFEDLSDKKISTIEEEHRNRQSAFNNSLKSRQDEFASLLKRPSPVKIEFEDTKSDPRIKDMDDKVQEMLLERKSQLNQIYETYKKPVNLEKEDITIRAKEAEVINITEIGQTKEDRAKEDHAKEDRAKEDPDKIDDLKQCIEKMNETIKGLITTQTDIMTILNKIKII</sequence>
<proteinExistence type="predicted"/>
<organism evidence="1">
    <name type="scientific">viral metagenome</name>
    <dbReference type="NCBI Taxonomy" id="1070528"/>
    <lineage>
        <taxon>unclassified sequences</taxon>
        <taxon>metagenomes</taxon>
        <taxon>organismal metagenomes</taxon>
    </lineage>
</organism>
<protein>
    <submittedName>
        <fullName evidence="1">Uncharacterized protein</fullName>
    </submittedName>
</protein>
<accession>A0A6C0BXC7</accession>
<dbReference type="EMBL" id="MN739280">
    <property type="protein sequence ID" value="QHS96886.1"/>
    <property type="molecule type" value="Genomic_DNA"/>
</dbReference>
<name>A0A6C0BXC7_9ZZZZ</name>
<reference evidence="1" key="1">
    <citation type="journal article" date="2020" name="Nature">
        <title>Giant virus diversity and host interactions through global metagenomics.</title>
        <authorList>
            <person name="Schulz F."/>
            <person name="Roux S."/>
            <person name="Paez-Espino D."/>
            <person name="Jungbluth S."/>
            <person name="Walsh D.A."/>
            <person name="Denef V.J."/>
            <person name="McMahon K.D."/>
            <person name="Konstantinidis K.T."/>
            <person name="Eloe-Fadrosh E.A."/>
            <person name="Kyrpides N.C."/>
            <person name="Woyke T."/>
        </authorList>
    </citation>
    <scope>NUCLEOTIDE SEQUENCE</scope>
    <source>
        <strain evidence="1">GVMAG-M-3300020166-5</strain>
    </source>
</reference>